<protein>
    <submittedName>
        <fullName evidence="1">DUF1433 domain-containing protein</fullName>
    </submittedName>
</protein>
<accession>A0AC61YTH6</accession>
<gene>
    <name evidence="1" type="ORF">P5627_04055</name>
</gene>
<evidence type="ECO:0000313" key="1">
    <source>
        <dbReference type="EMBL" id="WGD98338.1"/>
    </source>
</evidence>
<organism evidence="1 2">
    <name type="scientific">Bacillus safensis</name>
    <dbReference type="NCBI Taxonomy" id="561879"/>
    <lineage>
        <taxon>Bacteria</taxon>
        <taxon>Bacillati</taxon>
        <taxon>Bacillota</taxon>
        <taxon>Bacilli</taxon>
        <taxon>Bacillales</taxon>
        <taxon>Bacillaceae</taxon>
        <taxon>Bacillus</taxon>
    </lineage>
</organism>
<dbReference type="Proteomes" id="UP001218488">
    <property type="component" value="Chromosome"/>
</dbReference>
<sequence>MKNTVKFLIVLAIIIIISISALISQNKKLSKPNDSGGKNTVQEKEKSEQQKAEEFAKKMRPKIEKDLHEMDIHHFIKDITFENEVTISPMGFIVVRGYVNDEPEKFNFSASLKYRTKEIGSMSYSAELGDRFENWDDFDPQVKEDYLNSLSKKEREQYLKDIGEKE</sequence>
<reference evidence="1" key="1">
    <citation type="submission" date="2025-02" db="EMBL/GenBank/DDBJ databases">
        <title>Complete genome sequences of 52 Bacillus and Priestia strains isolated from West-African fermentations and 26 reference strains from the DSMZ collection.</title>
        <authorList>
            <person name="Wiedenbein E.S."/>
            <person name="Canoy T.S."/>
            <person name="Hui Y."/>
            <person name="Parkouda C."/>
            <person name="Dawende C."/>
            <person name="Ametefe E."/>
            <person name="Jespersen L."/>
            <person name="Nielsen D.S."/>
        </authorList>
    </citation>
    <scope>NUCLEOTIDE SEQUENCE</scope>
    <source>
        <strain evidence="1">PRO33</strain>
    </source>
</reference>
<dbReference type="EMBL" id="CP121752">
    <property type="protein sequence ID" value="WGD98338.1"/>
    <property type="molecule type" value="Genomic_DNA"/>
</dbReference>
<evidence type="ECO:0000313" key="2">
    <source>
        <dbReference type="Proteomes" id="UP001218488"/>
    </source>
</evidence>
<proteinExistence type="predicted"/>
<name>A0AC61YTH6_BACIA</name>